<keyword evidence="5" id="KW-0804">Transcription</keyword>
<keyword evidence="11" id="KW-1185">Reference proteome</keyword>
<dbReference type="InterPro" id="IPR050560">
    <property type="entry name" value="MYB_TF"/>
</dbReference>
<dbReference type="PANTHER" id="PTHR45614">
    <property type="entry name" value="MYB PROTEIN-RELATED"/>
    <property type="match status" value="1"/>
</dbReference>
<feature type="region of interest" description="Disordered" evidence="7">
    <location>
        <begin position="231"/>
        <end position="261"/>
    </location>
</feature>
<dbReference type="PROSITE" id="PS50090">
    <property type="entry name" value="MYB_LIKE"/>
    <property type="match status" value="2"/>
</dbReference>
<dbReference type="FunFam" id="1.10.10.60:FF:000060">
    <property type="entry name" value="MYB transcription factor"/>
    <property type="match status" value="1"/>
</dbReference>
<feature type="domain" description="HTH myb-type" evidence="9">
    <location>
        <begin position="19"/>
        <end position="74"/>
    </location>
</feature>
<sequence length="319" mass="34763">MNTVTAAAATSVVAGRSKEMARVTGPWRAEEDEALLRLVERHGPRNWSLISRSIPGRSGKSCRLRWCNQLSPRVEHRPFTAEEDETIVRAHRRLGNKWATIARLLSGRTDNAIKNHWYSTLKRKCSPPPVDDAEGFAMAVDLKDAPAERPFKRASCAGAAYTSADLVIRLRSGSPSMSDVRDCSHPAVCLVNRPVLRTGGVAASPPHLSSSVANAVDPSTSLTLSLPGSDHVGTFNRHQGRSSSHNHSQHETTASGHSTRHLPFRLSGEQLAVVQEMIRSEVRNYLSGPDDSSVMLTQPPHETVIRGAAIKGIGFRPVQ</sequence>
<evidence type="ECO:0000256" key="6">
    <source>
        <dbReference type="ARBA" id="ARBA00023242"/>
    </source>
</evidence>
<accession>A0A4V4H9Q3</accession>
<reference evidence="10 11" key="1">
    <citation type="journal article" date="2019" name="Nat. Plants">
        <title>Genome sequencing of Musa balbisiana reveals subgenome evolution and function divergence in polyploid bananas.</title>
        <authorList>
            <person name="Yao X."/>
        </authorList>
    </citation>
    <scope>NUCLEOTIDE SEQUENCE [LARGE SCALE GENOMIC DNA]</scope>
    <source>
        <strain evidence="11">cv. DH-PKW</strain>
        <tissue evidence="10">Leaves</tissue>
    </source>
</reference>
<evidence type="ECO:0000313" key="11">
    <source>
        <dbReference type="Proteomes" id="UP000317650"/>
    </source>
</evidence>
<dbReference type="Gene3D" id="1.10.10.60">
    <property type="entry name" value="Homeodomain-like"/>
    <property type="match status" value="2"/>
</dbReference>
<keyword evidence="3" id="KW-0805">Transcription regulation</keyword>
<keyword evidence="2" id="KW-0677">Repeat</keyword>
<comment type="caution">
    <text evidence="10">The sequence shown here is derived from an EMBL/GenBank/DDBJ whole genome shotgun (WGS) entry which is preliminary data.</text>
</comment>
<dbReference type="InterPro" id="IPR001005">
    <property type="entry name" value="SANT/Myb"/>
</dbReference>
<dbReference type="STRING" id="52838.A0A4V4H9Q3"/>
<dbReference type="SMART" id="SM00717">
    <property type="entry name" value="SANT"/>
    <property type="match status" value="2"/>
</dbReference>
<dbReference type="Proteomes" id="UP000317650">
    <property type="component" value="Chromosome 4"/>
</dbReference>
<dbReference type="InterPro" id="IPR017930">
    <property type="entry name" value="Myb_dom"/>
</dbReference>
<evidence type="ECO:0000256" key="2">
    <source>
        <dbReference type="ARBA" id="ARBA00022737"/>
    </source>
</evidence>
<evidence type="ECO:0000256" key="7">
    <source>
        <dbReference type="SAM" id="MobiDB-lite"/>
    </source>
</evidence>
<feature type="compositionally biased region" description="Polar residues" evidence="7">
    <location>
        <begin position="241"/>
        <end position="257"/>
    </location>
</feature>
<evidence type="ECO:0000259" key="9">
    <source>
        <dbReference type="PROSITE" id="PS51294"/>
    </source>
</evidence>
<feature type="domain" description="HTH myb-type" evidence="9">
    <location>
        <begin position="76"/>
        <end position="125"/>
    </location>
</feature>
<dbReference type="AlphaFoldDB" id="A0A4V4H9Q3"/>
<feature type="domain" description="Myb-like" evidence="8">
    <location>
        <begin position="71"/>
        <end position="121"/>
    </location>
</feature>
<evidence type="ECO:0000313" key="10">
    <source>
        <dbReference type="EMBL" id="THU72485.1"/>
    </source>
</evidence>
<dbReference type="EMBL" id="PYDT01000001">
    <property type="protein sequence ID" value="THU72485.1"/>
    <property type="molecule type" value="Genomic_DNA"/>
</dbReference>
<organism evidence="10 11">
    <name type="scientific">Musa balbisiana</name>
    <name type="common">Banana</name>
    <dbReference type="NCBI Taxonomy" id="52838"/>
    <lineage>
        <taxon>Eukaryota</taxon>
        <taxon>Viridiplantae</taxon>
        <taxon>Streptophyta</taxon>
        <taxon>Embryophyta</taxon>
        <taxon>Tracheophyta</taxon>
        <taxon>Spermatophyta</taxon>
        <taxon>Magnoliopsida</taxon>
        <taxon>Liliopsida</taxon>
        <taxon>Zingiberales</taxon>
        <taxon>Musaceae</taxon>
        <taxon>Musa</taxon>
    </lineage>
</organism>
<dbReference type="PANTHER" id="PTHR45614:SF124">
    <property type="entry name" value="OS03G0424300 PROTEIN"/>
    <property type="match status" value="1"/>
</dbReference>
<evidence type="ECO:0000259" key="8">
    <source>
        <dbReference type="PROSITE" id="PS50090"/>
    </source>
</evidence>
<protein>
    <submittedName>
        <fullName evidence="10">Uncharacterized protein</fullName>
    </submittedName>
</protein>
<keyword evidence="4" id="KW-0238">DNA-binding</keyword>
<dbReference type="CDD" id="cd00167">
    <property type="entry name" value="SANT"/>
    <property type="match status" value="2"/>
</dbReference>
<dbReference type="SUPFAM" id="SSF46689">
    <property type="entry name" value="Homeodomain-like"/>
    <property type="match status" value="1"/>
</dbReference>
<dbReference type="InterPro" id="IPR009057">
    <property type="entry name" value="Homeodomain-like_sf"/>
</dbReference>
<evidence type="ECO:0000256" key="4">
    <source>
        <dbReference type="ARBA" id="ARBA00023125"/>
    </source>
</evidence>
<evidence type="ECO:0000256" key="3">
    <source>
        <dbReference type="ARBA" id="ARBA00023015"/>
    </source>
</evidence>
<comment type="subcellular location">
    <subcellularLocation>
        <location evidence="1">Nucleus</location>
    </subcellularLocation>
</comment>
<proteinExistence type="predicted"/>
<dbReference type="PROSITE" id="PS51294">
    <property type="entry name" value="HTH_MYB"/>
    <property type="match status" value="2"/>
</dbReference>
<name>A0A4V4H9Q3_MUSBA</name>
<feature type="domain" description="Myb-like" evidence="8">
    <location>
        <begin position="25"/>
        <end position="70"/>
    </location>
</feature>
<dbReference type="Pfam" id="PF00249">
    <property type="entry name" value="Myb_DNA-binding"/>
    <property type="match status" value="2"/>
</dbReference>
<dbReference type="GO" id="GO:0000978">
    <property type="term" value="F:RNA polymerase II cis-regulatory region sequence-specific DNA binding"/>
    <property type="evidence" value="ECO:0007669"/>
    <property type="project" value="TreeGrafter"/>
</dbReference>
<evidence type="ECO:0000256" key="5">
    <source>
        <dbReference type="ARBA" id="ARBA00023163"/>
    </source>
</evidence>
<evidence type="ECO:0000256" key="1">
    <source>
        <dbReference type="ARBA" id="ARBA00004123"/>
    </source>
</evidence>
<gene>
    <name evidence="10" type="ORF">C4D60_Mb04t12640</name>
</gene>
<keyword evidence="6" id="KW-0539">Nucleus</keyword>
<dbReference type="GO" id="GO:0005634">
    <property type="term" value="C:nucleus"/>
    <property type="evidence" value="ECO:0007669"/>
    <property type="project" value="UniProtKB-SubCell"/>
</dbReference>
<dbReference type="GO" id="GO:0000981">
    <property type="term" value="F:DNA-binding transcription factor activity, RNA polymerase II-specific"/>
    <property type="evidence" value="ECO:0007669"/>
    <property type="project" value="TreeGrafter"/>
</dbReference>